<proteinExistence type="predicted"/>
<comment type="caution">
    <text evidence="1">The sequence shown here is derived from an EMBL/GenBank/DDBJ whole genome shotgun (WGS) entry which is preliminary data.</text>
</comment>
<keyword evidence="2" id="KW-1185">Reference proteome</keyword>
<protein>
    <submittedName>
        <fullName evidence="1">RING-type E3 ubiquitin transferase</fullName>
    </submittedName>
</protein>
<keyword evidence="1" id="KW-0808">Transferase</keyword>
<evidence type="ECO:0000313" key="1">
    <source>
        <dbReference type="EMBL" id="KAJ4720352.1"/>
    </source>
</evidence>
<accession>A0ACC1Y9B5</accession>
<gene>
    <name evidence="1" type="ORF">OWV82_008196</name>
</gene>
<dbReference type="Proteomes" id="UP001164539">
    <property type="component" value="Chromosome 4"/>
</dbReference>
<organism evidence="1 2">
    <name type="scientific">Melia azedarach</name>
    <name type="common">Chinaberry tree</name>
    <dbReference type="NCBI Taxonomy" id="155640"/>
    <lineage>
        <taxon>Eukaryota</taxon>
        <taxon>Viridiplantae</taxon>
        <taxon>Streptophyta</taxon>
        <taxon>Embryophyta</taxon>
        <taxon>Tracheophyta</taxon>
        <taxon>Spermatophyta</taxon>
        <taxon>Magnoliopsida</taxon>
        <taxon>eudicotyledons</taxon>
        <taxon>Gunneridae</taxon>
        <taxon>Pentapetalae</taxon>
        <taxon>rosids</taxon>
        <taxon>malvids</taxon>
        <taxon>Sapindales</taxon>
        <taxon>Meliaceae</taxon>
        <taxon>Melia</taxon>
    </lineage>
</organism>
<reference evidence="1 2" key="1">
    <citation type="journal article" date="2023" name="Science">
        <title>Complex scaffold remodeling in plant triterpene biosynthesis.</title>
        <authorList>
            <person name="De La Pena R."/>
            <person name="Hodgson H."/>
            <person name="Liu J.C."/>
            <person name="Stephenson M.J."/>
            <person name="Martin A.C."/>
            <person name="Owen C."/>
            <person name="Harkess A."/>
            <person name="Leebens-Mack J."/>
            <person name="Jimenez L.E."/>
            <person name="Osbourn A."/>
            <person name="Sattely E.S."/>
        </authorList>
    </citation>
    <scope>NUCLEOTIDE SEQUENCE [LARGE SCALE GENOMIC DNA]</scope>
    <source>
        <strain evidence="2">cv. JPN11</strain>
        <tissue evidence="1">Leaf</tissue>
    </source>
</reference>
<sequence>MDFNIGFEDVGIAVLQELWNKVALQAVELVSETRDVVVGKDSFQEFSRRINDLTTLLRTLDTKKVEAAMGLEFTEAKLEILHGQLREARKIVEDYKSRSRLRLLLQSNSMLSQMQRLAREIATTISSFQLVNLEMALNLKTMTNQIVDSLRSMEFRYAAVTETIASELENSMWLNNRNRENAVKLLGKIAEAVGVSANASLVQSELELLKQEKDEMEAEKKQAEALQLDQLIQLLHSTELVTRSQDEAIPTYHQQYPIESLICPLCNELMADPVAIFCGHSFERKAIQEYFKRGRKNCPTCRQELPTLDLMPNLSLRSSVEEWKQRDMDLKFQAAVANINSDDHSRQNSALDDLQNLLEMPKYAVKTAGELLIPKLVEFLKDTRLNTKATLKCLYCLAKFSDNQKETIVQAGAVRRILKQIYKGETEPEAVAVLSELSKREILAEKIGKMKDCIPVMVSLLHNDSPNVSQKAHDVLDNLSSNTHFAVKMAESGYFPPFVVCFNRGSQETKALMAAALINMRLNENSIKTLKDRQFAQNLIQMLSSNSPACKSACLKCIKKLIAYPKMIKRLLSDPATIPLLLGLISFVRSDLHMKKEAAEILALIVRACQHPQFQLYQGLQELQSEHNVCFFLQLVSNSEHQIKIQFLHLLVELSYKSEKARNLIESNIDAITQLFSSLDGDHPAVRRWAMKLIHCISEGNPNGVPLPPSPGKETAINNLAAIFTCSPDTEERSIAAGIISQLPKDDNVVYEVLRKSQLLKAIHEVICSMDGEHDGIKTPAWQDTSLLENALAALLRFTDPTKPELQRQVGKLELYPSLIRVLSTGSSVARQRTAVALAQLSQSTSQSVSNATSTANQSRSSMPMLHVMKLLPNMSWCCSVLSENQSSCSVHGTACAQRETFCLVKADAVKPLVRTLSDMESGAAEAALTALETLLTDHSTLSHATAVIVDSQGVMAILQVLEKGSLSAKTKALDLFQKILKHTRISDSLSKRSETILIQLLDDDALKKKVALVLMQMGVIPYQSSYF</sequence>
<dbReference type="EMBL" id="CM051397">
    <property type="protein sequence ID" value="KAJ4720352.1"/>
    <property type="molecule type" value="Genomic_DNA"/>
</dbReference>
<evidence type="ECO:0000313" key="2">
    <source>
        <dbReference type="Proteomes" id="UP001164539"/>
    </source>
</evidence>
<name>A0ACC1Y9B5_MELAZ</name>